<evidence type="ECO:0000313" key="2">
    <source>
        <dbReference type="Proteomes" id="UP000055024"/>
    </source>
</evidence>
<dbReference type="OrthoDB" id="10533959at2759"/>
<dbReference type="EMBL" id="JYDP01000053">
    <property type="protein sequence ID" value="KRZ11061.1"/>
    <property type="molecule type" value="Genomic_DNA"/>
</dbReference>
<name>A0A0V1HMX5_9BILA</name>
<gene>
    <name evidence="1" type="ORF">T11_13227</name>
</gene>
<protein>
    <submittedName>
        <fullName evidence="1">Uncharacterized protein</fullName>
    </submittedName>
</protein>
<comment type="caution">
    <text evidence="1">The sequence shown here is derived from an EMBL/GenBank/DDBJ whole genome shotgun (WGS) entry which is preliminary data.</text>
</comment>
<accession>A0A0V1HMX5</accession>
<sequence>MGVIIALFSASVRSFSAGSAVQHVSLLAQSDFMFIFIDHVAYSQPVHLTRSYQLGATRCLQHQALECGSFHCTI</sequence>
<evidence type="ECO:0000313" key="1">
    <source>
        <dbReference type="EMBL" id="KRZ11061.1"/>
    </source>
</evidence>
<reference evidence="1 2" key="1">
    <citation type="submission" date="2015-01" db="EMBL/GenBank/DDBJ databases">
        <title>Evolution of Trichinella species and genotypes.</title>
        <authorList>
            <person name="Korhonen P.K."/>
            <person name="Edoardo P."/>
            <person name="Giuseppe L.R."/>
            <person name="Gasser R.B."/>
        </authorList>
    </citation>
    <scope>NUCLEOTIDE SEQUENCE [LARGE SCALE GENOMIC DNA]</scope>
    <source>
        <strain evidence="1">ISS1029</strain>
    </source>
</reference>
<proteinExistence type="predicted"/>
<keyword evidence="2" id="KW-1185">Reference proteome</keyword>
<organism evidence="1 2">
    <name type="scientific">Trichinella zimbabwensis</name>
    <dbReference type="NCBI Taxonomy" id="268475"/>
    <lineage>
        <taxon>Eukaryota</taxon>
        <taxon>Metazoa</taxon>
        <taxon>Ecdysozoa</taxon>
        <taxon>Nematoda</taxon>
        <taxon>Enoplea</taxon>
        <taxon>Dorylaimia</taxon>
        <taxon>Trichinellida</taxon>
        <taxon>Trichinellidae</taxon>
        <taxon>Trichinella</taxon>
    </lineage>
</organism>
<dbReference type="AlphaFoldDB" id="A0A0V1HMX5"/>
<dbReference type="Proteomes" id="UP000055024">
    <property type="component" value="Unassembled WGS sequence"/>
</dbReference>